<feature type="transmembrane region" description="Helical" evidence="1">
    <location>
        <begin position="6"/>
        <end position="31"/>
    </location>
</feature>
<comment type="caution">
    <text evidence="2">The sequence shown here is derived from an EMBL/GenBank/DDBJ whole genome shotgun (WGS) entry which is preliminary data.</text>
</comment>
<dbReference type="RefSeq" id="WP_161761031.1">
    <property type="nucleotide sequence ID" value="NZ_JAAATX020000002.1"/>
</dbReference>
<keyword evidence="1" id="KW-0812">Transmembrane</keyword>
<name>A0ABS6J3H8_9RHOB</name>
<accession>A0ABS6J3H8</accession>
<dbReference type="EMBL" id="JAAATX020000002">
    <property type="protein sequence ID" value="MBU9696972.1"/>
    <property type="molecule type" value="Genomic_DNA"/>
</dbReference>
<gene>
    <name evidence="2" type="ORF">GU927_003825</name>
</gene>
<proteinExistence type="predicted"/>
<sequence length="117" mass="12263">MSDMQWIRPAIFGAAAGMAAVAFVGFSWGGWETGRSSSKRAATESRAAVVAAMVPVCLDRSSRDPSRDARLALLAQASSTTRRDLMMDTGWATMPGAAGADRDIAQACLDALAIKTP</sequence>
<evidence type="ECO:0000256" key="1">
    <source>
        <dbReference type="SAM" id="Phobius"/>
    </source>
</evidence>
<keyword evidence="1" id="KW-0472">Membrane</keyword>
<keyword evidence="1" id="KW-1133">Transmembrane helix</keyword>
<dbReference type="Proteomes" id="UP000731907">
    <property type="component" value="Unassembled WGS sequence"/>
</dbReference>
<keyword evidence="3" id="KW-1185">Reference proteome</keyword>
<organism evidence="2 3">
    <name type="scientific">Paragemmobacter amnigenus</name>
    <dbReference type="NCBI Taxonomy" id="2852097"/>
    <lineage>
        <taxon>Bacteria</taxon>
        <taxon>Pseudomonadati</taxon>
        <taxon>Pseudomonadota</taxon>
        <taxon>Alphaproteobacteria</taxon>
        <taxon>Rhodobacterales</taxon>
        <taxon>Paracoccaceae</taxon>
        <taxon>Paragemmobacter</taxon>
    </lineage>
</organism>
<evidence type="ECO:0000313" key="2">
    <source>
        <dbReference type="EMBL" id="MBU9696972.1"/>
    </source>
</evidence>
<evidence type="ECO:0000313" key="3">
    <source>
        <dbReference type="Proteomes" id="UP000731907"/>
    </source>
</evidence>
<protein>
    <submittedName>
        <fullName evidence="2">Uncharacterized protein</fullName>
    </submittedName>
</protein>
<reference evidence="2 3" key="1">
    <citation type="submission" date="2021-06" db="EMBL/GenBank/DDBJ databases">
        <title>Rhodobacteraceae bacterium strain HSP-20.</title>
        <authorList>
            <person name="Chen W.-M."/>
        </authorList>
    </citation>
    <scope>NUCLEOTIDE SEQUENCE [LARGE SCALE GENOMIC DNA]</scope>
    <source>
        <strain evidence="2 3">HSP-20</strain>
    </source>
</reference>